<comment type="subcellular location">
    <subcellularLocation>
        <location evidence="1 8">Cytoplasm</location>
    </subcellularLocation>
</comment>
<dbReference type="NCBIfam" id="TIGR02135">
    <property type="entry name" value="phoU_full"/>
    <property type="match status" value="1"/>
</dbReference>
<dbReference type="InterPro" id="IPR028366">
    <property type="entry name" value="PhoU"/>
</dbReference>
<dbReference type="GO" id="GO:0045936">
    <property type="term" value="P:negative regulation of phosphate metabolic process"/>
    <property type="evidence" value="ECO:0007669"/>
    <property type="project" value="InterPro"/>
</dbReference>
<evidence type="ECO:0000256" key="9">
    <source>
        <dbReference type="SAM" id="Coils"/>
    </source>
</evidence>
<evidence type="ECO:0000313" key="11">
    <source>
        <dbReference type="EMBL" id="PMP67148.1"/>
    </source>
</evidence>
<dbReference type="RefSeq" id="WP_424586625.1">
    <property type="nucleotide sequence ID" value="NZ_JBNARP010000012.1"/>
</dbReference>
<dbReference type="Proteomes" id="UP000237040">
    <property type="component" value="Unassembled WGS sequence"/>
</dbReference>
<dbReference type="Gene3D" id="1.20.58.220">
    <property type="entry name" value="Phosphate transport system protein phou homolog 2, domain 2"/>
    <property type="match status" value="2"/>
</dbReference>
<dbReference type="PANTHER" id="PTHR42930">
    <property type="entry name" value="PHOSPHATE-SPECIFIC TRANSPORT SYSTEM ACCESSORY PROTEIN PHOU"/>
    <property type="match status" value="1"/>
</dbReference>
<evidence type="ECO:0000256" key="5">
    <source>
        <dbReference type="ARBA" id="ARBA00022490"/>
    </source>
</evidence>
<dbReference type="Pfam" id="PF01895">
    <property type="entry name" value="PhoU"/>
    <property type="match status" value="2"/>
</dbReference>
<evidence type="ECO:0000256" key="4">
    <source>
        <dbReference type="ARBA" id="ARBA00022448"/>
    </source>
</evidence>
<dbReference type="InterPro" id="IPR026022">
    <property type="entry name" value="PhoU_dom"/>
</dbReference>
<dbReference type="EMBL" id="PNIX01000309">
    <property type="protein sequence ID" value="PMP81504.1"/>
    <property type="molecule type" value="Genomic_DNA"/>
</dbReference>
<proteinExistence type="inferred from homology"/>
<keyword evidence="4 8" id="KW-0813">Transport</keyword>
<feature type="domain" description="PhoU" evidence="10">
    <location>
        <begin position="118"/>
        <end position="202"/>
    </location>
</feature>
<evidence type="ECO:0000259" key="10">
    <source>
        <dbReference type="Pfam" id="PF01895"/>
    </source>
</evidence>
<dbReference type="PANTHER" id="PTHR42930:SF3">
    <property type="entry name" value="PHOSPHATE-SPECIFIC TRANSPORT SYSTEM ACCESSORY PROTEIN PHOU"/>
    <property type="match status" value="1"/>
</dbReference>
<evidence type="ECO:0000313" key="13">
    <source>
        <dbReference type="Proteomes" id="UP000236910"/>
    </source>
</evidence>
<dbReference type="AlphaFoldDB" id="A0A2J6WE44"/>
<comment type="function">
    <text evidence="7 8">Plays a role in the regulation of phosphate uptake.</text>
</comment>
<feature type="coiled-coil region" evidence="9">
    <location>
        <begin position="36"/>
        <end position="63"/>
    </location>
</feature>
<sequence length="222" mass="25471">MLEDRLKVLTEKVLKMSSIAEEMVKLSVKSIVEKKMELAEKVINELEPQVNELEIEIDDLAIETLALYSPQAKNLRKIAMIIKMVKDLERVGDLSVNIAEFGRELIPQPDVKPYIDLPRMTETALQMLDDAITAFVNEDSKLGREICVRDDIVDQLNDQIIRELITYMLSDPRTINRAILIIRVSENVERIADQATNIGEYVVYIGEGKVIKHHHFEKEENN</sequence>
<evidence type="ECO:0000256" key="1">
    <source>
        <dbReference type="ARBA" id="ARBA00004496"/>
    </source>
</evidence>
<comment type="caution">
    <text evidence="11">The sequence shown here is derived from an EMBL/GenBank/DDBJ whole genome shotgun (WGS) entry which is preliminary data.</text>
</comment>
<dbReference type="GO" id="GO:0030643">
    <property type="term" value="P:intracellular phosphate ion homeostasis"/>
    <property type="evidence" value="ECO:0007669"/>
    <property type="project" value="InterPro"/>
</dbReference>
<dbReference type="SUPFAM" id="SSF109755">
    <property type="entry name" value="PhoU-like"/>
    <property type="match status" value="1"/>
</dbReference>
<protein>
    <recommendedName>
        <fullName evidence="8">Phosphate-specific transport system accessory protein PhoU</fullName>
    </recommendedName>
</protein>
<evidence type="ECO:0000256" key="8">
    <source>
        <dbReference type="PIRNR" id="PIRNR003107"/>
    </source>
</evidence>
<accession>A0A2J6WE44</accession>
<feature type="domain" description="PhoU" evidence="10">
    <location>
        <begin position="13"/>
        <end position="100"/>
    </location>
</feature>
<reference evidence="13 14" key="1">
    <citation type="submission" date="2018-01" db="EMBL/GenBank/DDBJ databases">
        <title>Metagenomic assembled genomes from two thermal pools in the Uzon Caldera, Kamchatka, Russia.</title>
        <authorList>
            <person name="Wilkins L."/>
            <person name="Ettinger C."/>
        </authorList>
    </citation>
    <scope>NUCLEOTIDE SEQUENCE [LARGE SCALE GENOMIC DNA]</scope>
    <source>
        <strain evidence="12">ARK-10</strain>
        <strain evidence="11">ZAV-07</strain>
    </source>
</reference>
<evidence type="ECO:0000313" key="12">
    <source>
        <dbReference type="EMBL" id="PMP81504.1"/>
    </source>
</evidence>
<evidence type="ECO:0000256" key="3">
    <source>
        <dbReference type="ARBA" id="ARBA00011738"/>
    </source>
</evidence>
<dbReference type="Proteomes" id="UP000236910">
    <property type="component" value="Unassembled WGS sequence"/>
</dbReference>
<dbReference type="InterPro" id="IPR038078">
    <property type="entry name" value="PhoU-like_sf"/>
</dbReference>
<keyword evidence="9" id="KW-0175">Coiled coil</keyword>
<evidence type="ECO:0000256" key="7">
    <source>
        <dbReference type="ARBA" id="ARBA00056181"/>
    </source>
</evidence>
<comment type="similarity">
    <text evidence="2 8">Belongs to the PhoU family.</text>
</comment>
<keyword evidence="5 8" id="KW-0963">Cytoplasm</keyword>
<comment type="subunit">
    <text evidence="3 8">Homodimer.</text>
</comment>
<dbReference type="FunFam" id="1.20.58.220:FF:000004">
    <property type="entry name" value="Phosphate-specific transport system accessory protein PhoU"/>
    <property type="match status" value="1"/>
</dbReference>
<dbReference type="GO" id="GO:0006817">
    <property type="term" value="P:phosphate ion transport"/>
    <property type="evidence" value="ECO:0007669"/>
    <property type="project" value="UniProtKB-KW"/>
</dbReference>
<organism evidence="11 14">
    <name type="scientific">Caldisericum exile</name>
    <dbReference type="NCBI Taxonomy" id="693075"/>
    <lineage>
        <taxon>Bacteria</taxon>
        <taxon>Pseudomonadati</taxon>
        <taxon>Caldisericota/Cryosericota group</taxon>
        <taxon>Caldisericota</taxon>
        <taxon>Caldisericia</taxon>
        <taxon>Caldisericales</taxon>
        <taxon>Caldisericaceae</taxon>
        <taxon>Caldisericum</taxon>
    </lineage>
</organism>
<gene>
    <name evidence="11" type="primary">phoU</name>
    <name evidence="12" type="ORF">C0175_05320</name>
    <name evidence="11" type="ORF">C0189_03700</name>
</gene>
<evidence type="ECO:0000256" key="2">
    <source>
        <dbReference type="ARBA" id="ARBA00008107"/>
    </source>
</evidence>
<dbReference type="EMBL" id="PNIL01000055">
    <property type="protein sequence ID" value="PMP67148.1"/>
    <property type="molecule type" value="Genomic_DNA"/>
</dbReference>
<keyword evidence="6 8" id="KW-0592">Phosphate transport</keyword>
<evidence type="ECO:0000313" key="14">
    <source>
        <dbReference type="Proteomes" id="UP000237040"/>
    </source>
</evidence>
<evidence type="ECO:0000256" key="6">
    <source>
        <dbReference type="ARBA" id="ARBA00022592"/>
    </source>
</evidence>
<dbReference type="GO" id="GO:0005737">
    <property type="term" value="C:cytoplasm"/>
    <property type="evidence" value="ECO:0007669"/>
    <property type="project" value="UniProtKB-SubCell"/>
</dbReference>
<dbReference type="PIRSF" id="PIRSF003107">
    <property type="entry name" value="PhoU"/>
    <property type="match status" value="1"/>
</dbReference>
<name>A0A2J6WE44_9BACT</name>